<dbReference type="Proteomes" id="UP000326570">
    <property type="component" value="Unassembled WGS sequence"/>
</dbReference>
<name>A0A5N1IXH8_9BACT</name>
<comment type="caution">
    <text evidence="2">The sequence shown here is derived from an EMBL/GenBank/DDBJ whole genome shotgun (WGS) entry which is preliminary data.</text>
</comment>
<protein>
    <submittedName>
        <fullName evidence="2">Type I restriction enzyme HsdR N-terminal domain-containing protein</fullName>
    </submittedName>
</protein>
<dbReference type="InterPro" id="IPR029464">
    <property type="entry name" value="HSDR_N"/>
</dbReference>
<evidence type="ECO:0000259" key="1">
    <source>
        <dbReference type="Pfam" id="PF13588"/>
    </source>
</evidence>
<organism evidence="2 3">
    <name type="scientific">Adhaeribacter soli</name>
    <dbReference type="NCBI Taxonomy" id="2607655"/>
    <lineage>
        <taxon>Bacteria</taxon>
        <taxon>Pseudomonadati</taxon>
        <taxon>Bacteroidota</taxon>
        <taxon>Cytophagia</taxon>
        <taxon>Cytophagales</taxon>
        <taxon>Hymenobacteraceae</taxon>
        <taxon>Adhaeribacter</taxon>
    </lineage>
</organism>
<evidence type="ECO:0000313" key="2">
    <source>
        <dbReference type="EMBL" id="KAA9332772.1"/>
    </source>
</evidence>
<proteinExistence type="predicted"/>
<gene>
    <name evidence="2" type="ORF">F0P94_12295</name>
</gene>
<reference evidence="2 3" key="1">
    <citation type="submission" date="2019-09" db="EMBL/GenBank/DDBJ databases">
        <title>Genome sequence of Adhaeribacter sp. M2.</title>
        <authorList>
            <person name="Srinivasan S."/>
        </authorList>
    </citation>
    <scope>NUCLEOTIDE SEQUENCE [LARGE SCALE GENOMIC DNA]</scope>
    <source>
        <strain evidence="2 3">M2</strain>
    </source>
</reference>
<dbReference type="RefSeq" id="WP_150904185.1">
    <property type="nucleotide sequence ID" value="NZ_VTWT01000006.1"/>
</dbReference>
<dbReference type="AlphaFoldDB" id="A0A5N1IXH8"/>
<feature type="domain" description="Type I restriction enzyme R protein N-terminal" evidence="1">
    <location>
        <begin position="35"/>
        <end position="144"/>
    </location>
</feature>
<dbReference type="Gene3D" id="3.90.1570.30">
    <property type="match status" value="1"/>
</dbReference>
<evidence type="ECO:0000313" key="3">
    <source>
        <dbReference type="Proteomes" id="UP000326570"/>
    </source>
</evidence>
<keyword evidence="3" id="KW-1185">Reference proteome</keyword>
<dbReference type="EMBL" id="VTWT01000006">
    <property type="protein sequence ID" value="KAA9332772.1"/>
    <property type="molecule type" value="Genomic_DNA"/>
</dbReference>
<accession>A0A5N1IXH8</accession>
<dbReference type="Pfam" id="PF13588">
    <property type="entry name" value="HSDR_N_2"/>
    <property type="match status" value="1"/>
</dbReference>
<sequence>MQALNLPAYDCKLKHSDGNSFIFDPVRKKYVLLTPEEWVRQHFLHYLTEHLAYPKTLFSIEKGMTYNRLQKRTDLRVYSSAGLPLVLVECKAAGVAISAETVKQASVYNQTLKAPYVMLTNGLDHYCWKVDFAASRYVPLAEIPVFSQLG</sequence>